<dbReference type="EMBL" id="BSPC01000015">
    <property type="protein sequence ID" value="GLS18761.1"/>
    <property type="molecule type" value="Genomic_DNA"/>
</dbReference>
<feature type="domain" description="Winged helix" evidence="1">
    <location>
        <begin position="16"/>
        <end position="90"/>
    </location>
</feature>
<proteinExistence type="predicted"/>
<dbReference type="Proteomes" id="UP001156882">
    <property type="component" value="Unassembled WGS sequence"/>
</dbReference>
<reference evidence="3" key="1">
    <citation type="journal article" date="2019" name="Int. J. Syst. Evol. Microbiol.">
        <title>The Global Catalogue of Microorganisms (GCM) 10K type strain sequencing project: providing services to taxonomists for standard genome sequencing and annotation.</title>
        <authorList>
            <consortium name="The Broad Institute Genomics Platform"/>
            <consortium name="The Broad Institute Genome Sequencing Center for Infectious Disease"/>
            <person name="Wu L."/>
            <person name="Ma J."/>
        </authorList>
    </citation>
    <scope>NUCLEOTIDE SEQUENCE [LARGE SCALE GENOMIC DNA]</scope>
    <source>
        <strain evidence="3">NBRC 101365</strain>
    </source>
</reference>
<gene>
    <name evidence="2" type="ORF">GCM10007874_17780</name>
</gene>
<keyword evidence="3" id="KW-1185">Reference proteome</keyword>
<name>A0ABQ6CEG0_9HYPH</name>
<organism evidence="2 3">
    <name type="scientific">Labrys miyagiensis</name>
    <dbReference type="NCBI Taxonomy" id="346912"/>
    <lineage>
        <taxon>Bacteria</taxon>
        <taxon>Pseudomonadati</taxon>
        <taxon>Pseudomonadota</taxon>
        <taxon>Alphaproteobacteria</taxon>
        <taxon>Hyphomicrobiales</taxon>
        <taxon>Xanthobacteraceae</taxon>
        <taxon>Labrys</taxon>
    </lineage>
</organism>
<evidence type="ECO:0000259" key="1">
    <source>
        <dbReference type="Pfam" id="PF22324"/>
    </source>
</evidence>
<evidence type="ECO:0000313" key="3">
    <source>
        <dbReference type="Proteomes" id="UP001156882"/>
    </source>
</evidence>
<evidence type="ECO:0000313" key="2">
    <source>
        <dbReference type="EMBL" id="GLS18761.1"/>
    </source>
</evidence>
<sequence>MSDVRAMVIRVGETAHTFEGRAAWALSNLIKAGSKGCTPIENPAPRWSHYVFLLRRAGLVVETVTENHGGAYAGHHARYVLRSPIEVLQEVRA</sequence>
<dbReference type="Pfam" id="PF22324">
    <property type="entry name" value="HTH_91"/>
    <property type="match status" value="1"/>
</dbReference>
<protein>
    <recommendedName>
        <fullName evidence="1">Winged helix domain-containing protein</fullName>
    </recommendedName>
</protein>
<accession>A0ABQ6CEG0</accession>
<dbReference type="InterPro" id="IPR054382">
    <property type="entry name" value="wHTH_alphaproteobact"/>
</dbReference>
<comment type="caution">
    <text evidence="2">The sequence shown here is derived from an EMBL/GenBank/DDBJ whole genome shotgun (WGS) entry which is preliminary data.</text>
</comment>
<dbReference type="RefSeq" id="WP_284311633.1">
    <property type="nucleotide sequence ID" value="NZ_BSPC01000015.1"/>
</dbReference>